<evidence type="ECO:0000313" key="1">
    <source>
        <dbReference type="EMBL" id="KAG5576162.1"/>
    </source>
</evidence>
<sequence>MGYIKLACPRTHVWYLKHLPSYIANLLDKPLKELEGLVYAMRKCYPRTISRSRFMNYYREFVGRMGRIRGRRAHGNEWEDRKVGRRKDFWLDVWNWLSILFNKYRAEWMVLCLLPLLPPEVETDHSDRWGKLMSSDINELYRRVIYLNNTLTDLLTTSRSTPEN</sequence>
<organism evidence="1 2">
    <name type="scientific">Solanum commersonii</name>
    <name type="common">Commerson's wild potato</name>
    <name type="synonym">Commerson's nightshade</name>
    <dbReference type="NCBI Taxonomy" id="4109"/>
    <lineage>
        <taxon>Eukaryota</taxon>
        <taxon>Viridiplantae</taxon>
        <taxon>Streptophyta</taxon>
        <taxon>Embryophyta</taxon>
        <taxon>Tracheophyta</taxon>
        <taxon>Spermatophyta</taxon>
        <taxon>Magnoliopsida</taxon>
        <taxon>eudicotyledons</taxon>
        <taxon>Gunneridae</taxon>
        <taxon>Pentapetalae</taxon>
        <taxon>asterids</taxon>
        <taxon>lamiids</taxon>
        <taxon>Solanales</taxon>
        <taxon>Solanaceae</taxon>
        <taxon>Solanoideae</taxon>
        <taxon>Solaneae</taxon>
        <taxon>Solanum</taxon>
    </lineage>
</organism>
<dbReference type="EMBL" id="JACXVP010000011">
    <property type="protein sequence ID" value="KAG5576162.1"/>
    <property type="molecule type" value="Genomic_DNA"/>
</dbReference>
<dbReference type="AlphaFoldDB" id="A0A9J5WKW7"/>
<evidence type="ECO:0000313" key="2">
    <source>
        <dbReference type="Proteomes" id="UP000824120"/>
    </source>
</evidence>
<accession>A0A9J5WKW7</accession>
<protein>
    <submittedName>
        <fullName evidence="1">Uncharacterized protein</fullName>
    </submittedName>
</protein>
<reference evidence="1 2" key="1">
    <citation type="submission" date="2020-09" db="EMBL/GenBank/DDBJ databases">
        <title>De no assembly of potato wild relative species, Solanum commersonii.</title>
        <authorList>
            <person name="Cho K."/>
        </authorList>
    </citation>
    <scope>NUCLEOTIDE SEQUENCE [LARGE SCALE GENOMIC DNA]</scope>
    <source>
        <strain evidence="1">LZ3.2</strain>
        <tissue evidence="1">Leaf</tissue>
    </source>
</reference>
<name>A0A9J5WKW7_SOLCO</name>
<keyword evidence="2" id="KW-1185">Reference proteome</keyword>
<proteinExistence type="predicted"/>
<dbReference type="Proteomes" id="UP000824120">
    <property type="component" value="Chromosome 11"/>
</dbReference>
<dbReference type="SUPFAM" id="SSF64484">
    <property type="entry name" value="beta and beta-prime subunits of DNA dependent RNA-polymerase"/>
    <property type="match status" value="1"/>
</dbReference>
<gene>
    <name evidence="1" type="ORF">H5410_056296</name>
</gene>
<comment type="caution">
    <text evidence="1">The sequence shown here is derived from an EMBL/GenBank/DDBJ whole genome shotgun (WGS) entry which is preliminary data.</text>
</comment>